<dbReference type="OrthoDB" id="4225815at2759"/>
<accession>A0A8H7CYD3</accession>
<evidence type="ECO:0000256" key="3">
    <source>
        <dbReference type="ARBA" id="ARBA00022512"/>
    </source>
</evidence>
<feature type="signal peptide" evidence="7">
    <location>
        <begin position="1"/>
        <end position="19"/>
    </location>
</feature>
<dbReference type="AlphaFoldDB" id="A0A8H7CYD3"/>
<protein>
    <recommendedName>
        <fullName evidence="7">Hydrophobin</fullName>
    </recommendedName>
</protein>
<dbReference type="GO" id="GO:0005199">
    <property type="term" value="F:structural constituent of cell wall"/>
    <property type="evidence" value="ECO:0007669"/>
    <property type="project" value="InterPro"/>
</dbReference>
<dbReference type="InterPro" id="IPR001338">
    <property type="entry name" value="Class_I_Hydrophobin"/>
</dbReference>
<comment type="caution">
    <text evidence="8">The sequence shown here is derived from an EMBL/GenBank/DDBJ whole genome shotgun (WGS) entry which is preliminary data.</text>
</comment>
<gene>
    <name evidence="8" type="ORF">MVEN_01156300</name>
</gene>
<dbReference type="GO" id="GO:0009277">
    <property type="term" value="C:fungal-type cell wall"/>
    <property type="evidence" value="ECO:0007669"/>
    <property type="project" value="InterPro"/>
</dbReference>
<evidence type="ECO:0000256" key="4">
    <source>
        <dbReference type="ARBA" id="ARBA00022525"/>
    </source>
</evidence>
<evidence type="ECO:0000256" key="5">
    <source>
        <dbReference type="ARBA" id="ARBA00023157"/>
    </source>
</evidence>
<dbReference type="CDD" id="cd23507">
    <property type="entry name" value="hydrophobin_I"/>
    <property type="match status" value="1"/>
</dbReference>
<dbReference type="Pfam" id="PF01185">
    <property type="entry name" value="Hydrophobin"/>
    <property type="match status" value="1"/>
</dbReference>
<feature type="chain" id="PRO_5034351441" description="Hydrophobin" evidence="7">
    <location>
        <begin position="20"/>
        <end position="99"/>
    </location>
</feature>
<keyword evidence="7" id="KW-0732">Signal</keyword>
<proteinExistence type="inferred from homology"/>
<evidence type="ECO:0000256" key="6">
    <source>
        <dbReference type="ARBA" id="ARBA00093546"/>
    </source>
</evidence>
<keyword evidence="4 7" id="KW-0964">Secreted</keyword>
<keyword evidence="3 7" id="KW-0134">Cell wall</keyword>
<reference evidence="8" key="1">
    <citation type="submission" date="2020-05" db="EMBL/GenBank/DDBJ databases">
        <title>Mycena genomes resolve the evolution of fungal bioluminescence.</title>
        <authorList>
            <person name="Tsai I.J."/>
        </authorList>
    </citation>
    <scope>NUCLEOTIDE SEQUENCE</scope>
    <source>
        <strain evidence="8">CCC161011</strain>
    </source>
</reference>
<comment type="similarity">
    <text evidence="2 7">Belongs to the fungal hydrophobin family.</text>
</comment>
<keyword evidence="5 7" id="KW-1015">Disulfide bond</keyword>
<keyword evidence="9" id="KW-1185">Reference proteome</keyword>
<comment type="subcellular location">
    <subcellularLocation>
        <location evidence="1 7">Secreted</location>
        <location evidence="1 7">Cell wall</location>
    </subcellularLocation>
</comment>
<dbReference type="Proteomes" id="UP000620124">
    <property type="component" value="Unassembled WGS sequence"/>
</dbReference>
<evidence type="ECO:0000256" key="7">
    <source>
        <dbReference type="RuleBase" id="RU365009"/>
    </source>
</evidence>
<evidence type="ECO:0000256" key="1">
    <source>
        <dbReference type="ARBA" id="ARBA00004191"/>
    </source>
</evidence>
<evidence type="ECO:0000256" key="2">
    <source>
        <dbReference type="ARBA" id="ARBA00010446"/>
    </source>
</evidence>
<dbReference type="EMBL" id="JACAZI010000009">
    <property type="protein sequence ID" value="KAF7351943.1"/>
    <property type="molecule type" value="Genomic_DNA"/>
</dbReference>
<comment type="subunit">
    <text evidence="6">Self-assembles to form functional amyloid fibrils called rodlets. Self-assembly into fibrillar rodlets occurs spontaneously at hydrophobic:hydrophilic interfaces and the rodlets further associate laterally to form amphipathic monolayers.</text>
</comment>
<name>A0A8H7CYD3_9AGAR</name>
<evidence type="ECO:0000313" key="8">
    <source>
        <dbReference type="EMBL" id="KAF7351943.1"/>
    </source>
</evidence>
<sequence>MFSKLSFIVASVLATLAVTQVVPRSLQCCNSVGSSNSTAVAAVARLVGLNITGLDVPIGLSCSPITVSGNLCAGSTVTCNAPKAEWGGLIALNCTHGTS</sequence>
<evidence type="ECO:0000313" key="9">
    <source>
        <dbReference type="Proteomes" id="UP000620124"/>
    </source>
</evidence>
<dbReference type="SMART" id="SM00075">
    <property type="entry name" value="HYDRO"/>
    <property type="match status" value="1"/>
</dbReference>
<organism evidence="8 9">
    <name type="scientific">Mycena venus</name>
    <dbReference type="NCBI Taxonomy" id="2733690"/>
    <lineage>
        <taxon>Eukaryota</taxon>
        <taxon>Fungi</taxon>
        <taxon>Dikarya</taxon>
        <taxon>Basidiomycota</taxon>
        <taxon>Agaricomycotina</taxon>
        <taxon>Agaricomycetes</taxon>
        <taxon>Agaricomycetidae</taxon>
        <taxon>Agaricales</taxon>
        <taxon>Marasmiineae</taxon>
        <taxon>Mycenaceae</taxon>
        <taxon>Mycena</taxon>
    </lineage>
</organism>